<feature type="transmembrane region" description="Helical" evidence="2">
    <location>
        <begin position="48"/>
        <end position="67"/>
    </location>
</feature>
<keyword evidence="4" id="KW-1185">Reference proteome</keyword>
<feature type="region of interest" description="Disordered" evidence="1">
    <location>
        <begin position="322"/>
        <end position="346"/>
    </location>
</feature>
<keyword evidence="2" id="KW-0472">Membrane</keyword>
<organism evidence="3 4">
    <name type="scientific">Streptomyces cuspidosporus</name>
    <dbReference type="NCBI Taxonomy" id="66882"/>
    <lineage>
        <taxon>Bacteria</taxon>
        <taxon>Bacillati</taxon>
        <taxon>Actinomycetota</taxon>
        <taxon>Actinomycetes</taxon>
        <taxon>Kitasatosporales</taxon>
        <taxon>Streptomycetaceae</taxon>
        <taxon>Streptomyces</taxon>
    </lineage>
</organism>
<feature type="compositionally biased region" description="Basic and acidic residues" evidence="1">
    <location>
        <begin position="135"/>
        <end position="145"/>
    </location>
</feature>
<keyword evidence="2" id="KW-0812">Transmembrane</keyword>
<dbReference type="InterPro" id="IPR047789">
    <property type="entry name" value="CU044_5270-like"/>
</dbReference>
<proteinExistence type="predicted"/>
<sequence length="373" mass="40382">MDEITAVRALREDAPAPDRARLATGRQALLNAAARGTRARRLRADWRLASLGAAAAVAAAALVATQLGPQAGGGGQEGPRLRNAAAVLENAAHTVEDNEQGKAGEPRPHQWIYTKWAREGLLVGQTTAGRTTAENPKDPEPKPGETVEYEEWVRYDGEKLANADPADPQRVVVHDVRGERTPRQWYRLLASLPTEPDELLKALREKIVTRPEGNTQAERDFTGVRVLLGSAPLFPPDVQAALYRALATIPGVEVGDHLVKDAAGRDAIAVTHTDVDVADGPVFRHELLLDPQTYAYLGYRMVAAKDYTYPLPKVPSRVDIGEAPDGGDPIQVDKGQKVPKAGKGRKVTRVEKGQLMVNEARVTTTVVDRAGDR</sequence>
<evidence type="ECO:0008006" key="5">
    <source>
        <dbReference type="Google" id="ProtNLM"/>
    </source>
</evidence>
<dbReference type="EMBL" id="BAAASD010000011">
    <property type="protein sequence ID" value="GAA2343904.1"/>
    <property type="molecule type" value="Genomic_DNA"/>
</dbReference>
<evidence type="ECO:0000256" key="2">
    <source>
        <dbReference type="SAM" id="Phobius"/>
    </source>
</evidence>
<keyword evidence="2" id="KW-1133">Transmembrane helix</keyword>
<name>A0ABN3G4E0_9ACTN</name>
<accession>A0ABN3G4E0</accession>
<protein>
    <recommendedName>
        <fullName evidence="5">CU044_5270 family protein</fullName>
    </recommendedName>
</protein>
<feature type="compositionally biased region" description="Polar residues" evidence="1">
    <location>
        <begin position="125"/>
        <end position="134"/>
    </location>
</feature>
<evidence type="ECO:0000256" key="1">
    <source>
        <dbReference type="SAM" id="MobiDB-lite"/>
    </source>
</evidence>
<dbReference type="Proteomes" id="UP001500253">
    <property type="component" value="Unassembled WGS sequence"/>
</dbReference>
<dbReference type="NCBIfam" id="NF038083">
    <property type="entry name" value="CU044_5270_fam"/>
    <property type="match status" value="1"/>
</dbReference>
<reference evidence="3 4" key="1">
    <citation type="journal article" date="2019" name="Int. J. Syst. Evol. Microbiol.">
        <title>The Global Catalogue of Microorganisms (GCM) 10K type strain sequencing project: providing services to taxonomists for standard genome sequencing and annotation.</title>
        <authorList>
            <consortium name="The Broad Institute Genomics Platform"/>
            <consortium name="The Broad Institute Genome Sequencing Center for Infectious Disease"/>
            <person name="Wu L."/>
            <person name="Ma J."/>
        </authorList>
    </citation>
    <scope>NUCLEOTIDE SEQUENCE [LARGE SCALE GENOMIC DNA]</scope>
    <source>
        <strain evidence="3 4">JCM 4316</strain>
    </source>
</reference>
<evidence type="ECO:0000313" key="4">
    <source>
        <dbReference type="Proteomes" id="UP001500253"/>
    </source>
</evidence>
<comment type="caution">
    <text evidence="3">The sequence shown here is derived from an EMBL/GenBank/DDBJ whole genome shotgun (WGS) entry which is preliminary data.</text>
</comment>
<evidence type="ECO:0000313" key="3">
    <source>
        <dbReference type="EMBL" id="GAA2343904.1"/>
    </source>
</evidence>
<dbReference type="RefSeq" id="WP_346175129.1">
    <property type="nucleotide sequence ID" value="NZ_BAAASD010000011.1"/>
</dbReference>
<feature type="region of interest" description="Disordered" evidence="1">
    <location>
        <begin position="125"/>
        <end position="145"/>
    </location>
</feature>
<gene>
    <name evidence="3" type="ORF">GCM10010246_31970</name>
</gene>